<keyword evidence="3" id="KW-1185">Reference proteome</keyword>
<organism evidence="2 3">
    <name type="scientific">Rubus argutus</name>
    <name type="common">Southern blackberry</name>
    <dbReference type="NCBI Taxonomy" id="59490"/>
    <lineage>
        <taxon>Eukaryota</taxon>
        <taxon>Viridiplantae</taxon>
        <taxon>Streptophyta</taxon>
        <taxon>Embryophyta</taxon>
        <taxon>Tracheophyta</taxon>
        <taxon>Spermatophyta</taxon>
        <taxon>Magnoliopsida</taxon>
        <taxon>eudicotyledons</taxon>
        <taxon>Gunneridae</taxon>
        <taxon>Pentapetalae</taxon>
        <taxon>rosids</taxon>
        <taxon>fabids</taxon>
        <taxon>Rosales</taxon>
        <taxon>Rosaceae</taxon>
        <taxon>Rosoideae</taxon>
        <taxon>Rosoideae incertae sedis</taxon>
        <taxon>Rubus</taxon>
    </lineage>
</organism>
<evidence type="ECO:0000313" key="3">
    <source>
        <dbReference type="Proteomes" id="UP001457282"/>
    </source>
</evidence>
<feature type="compositionally biased region" description="Basic and acidic residues" evidence="1">
    <location>
        <begin position="13"/>
        <end position="24"/>
    </location>
</feature>
<proteinExistence type="predicted"/>
<name>A0AAW1WX46_RUBAR</name>
<reference evidence="2 3" key="1">
    <citation type="journal article" date="2023" name="G3 (Bethesda)">
        <title>A chromosome-length genome assembly and annotation of blackberry (Rubus argutus, cv. 'Hillquist').</title>
        <authorList>
            <person name="Bruna T."/>
            <person name="Aryal R."/>
            <person name="Dudchenko O."/>
            <person name="Sargent D.J."/>
            <person name="Mead D."/>
            <person name="Buti M."/>
            <person name="Cavallini A."/>
            <person name="Hytonen T."/>
            <person name="Andres J."/>
            <person name="Pham M."/>
            <person name="Weisz D."/>
            <person name="Mascagni F."/>
            <person name="Usai G."/>
            <person name="Natali L."/>
            <person name="Bassil N."/>
            <person name="Fernandez G.E."/>
            <person name="Lomsadze A."/>
            <person name="Armour M."/>
            <person name="Olukolu B."/>
            <person name="Poorten T."/>
            <person name="Britton C."/>
            <person name="Davik J."/>
            <person name="Ashrafi H."/>
            <person name="Aiden E.L."/>
            <person name="Borodovsky M."/>
            <person name="Worthington M."/>
        </authorList>
    </citation>
    <scope>NUCLEOTIDE SEQUENCE [LARGE SCALE GENOMIC DNA]</scope>
    <source>
        <strain evidence="2">PI 553951</strain>
    </source>
</reference>
<accession>A0AAW1WX46</accession>
<protein>
    <submittedName>
        <fullName evidence="2">Uncharacterized protein</fullName>
    </submittedName>
</protein>
<evidence type="ECO:0000313" key="2">
    <source>
        <dbReference type="EMBL" id="KAK9928536.1"/>
    </source>
</evidence>
<feature type="region of interest" description="Disordered" evidence="1">
    <location>
        <begin position="1"/>
        <end position="29"/>
    </location>
</feature>
<dbReference type="Proteomes" id="UP001457282">
    <property type="component" value="Unassembled WGS sequence"/>
</dbReference>
<sequence>MQEERSGGLTGADRSRADRKRDQPTDMNVVENSRKDLRYTMHEGRFGNWGNMSSREGESCRLELARRTAGQGGRVVEREESFCCSFWYQSPDRLHILLLLVTVWVLGHAL</sequence>
<dbReference type="EMBL" id="JBEDUW010000005">
    <property type="protein sequence ID" value="KAK9928536.1"/>
    <property type="molecule type" value="Genomic_DNA"/>
</dbReference>
<gene>
    <name evidence="2" type="ORF">M0R45_025666</name>
</gene>
<dbReference type="AlphaFoldDB" id="A0AAW1WX46"/>
<comment type="caution">
    <text evidence="2">The sequence shown here is derived from an EMBL/GenBank/DDBJ whole genome shotgun (WGS) entry which is preliminary data.</text>
</comment>
<evidence type="ECO:0000256" key="1">
    <source>
        <dbReference type="SAM" id="MobiDB-lite"/>
    </source>
</evidence>